<organism evidence="2 3">
    <name type="scientific">Oceanipulchritudo coccoides</name>
    <dbReference type="NCBI Taxonomy" id="2706888"/>
    <lineage>
        <taxon>Bacteria</taxon>
        <taxon>Pseudomonadati</taxon>
        <taxon>Verrucomicrobiota</taxon>
        <taxon>Opitutia</taxon>
        <taxon>Puniceicoccales</taxon>
        <taxon>Oceanipulchritudinaceae</taxon>
        <taxon>Oceanipulchritudo</taxon>
    </lineage>
</organism>
<sequence>MKYTQLRNLTLALAFLLAGVLANAASDKASTRVDDVIWANGDIYSTVLTTNSFKNPPAHTLDLLFNFDMSGLSGQRPVADAAPGVGHYNGGRWSVQLVAFTDAGKAAHDPDGDGVVNFELTSADMVLHHVELGHIVITPVNFYFSCPLVKSGR</sequence>
<feature type="signal peptide" evidence="1">
    <location>
        <begin position="1"/>
        <end position="24"/>
    </location>
</feature>
<protein>
    <submittedName>
        <fullName evidence="2">Uncharacterized protein</fullName>
    </submittedName>
</protein>
<name>A0A6B2M4P8_9BACT</name>
<evidence type="ECO:0000256" key="1">
    <source>
        <dbReference type="SAM" id="SignalP"/>
    </source>
</evidence>
<evidence type="ECO:0000313" key="2">
    <source>
        <dbReference type="EMBL" id="NDV62610.1"/>
    </source>
</evidence>
<feature type="chain" id="PRO_5025607631" evidence="1">
    <location>
        <begin position="25"/>
        <end position="153"/>
    </location>
</feature>
<keyword evidence="1" id="KW-0732">Signal</keyword>
<keyword evidence="3" id="KW-1185">Reference proteome</keyword>
<proteinExistence type="predicted"/>
<reference evidence="2 3" key="1">
    <citation type="submission" date="2020-02" db="EMBL/GenBank/DDBJ databases">
        <title>Albibacoteraceae fam. nov., the first described family within the subdivision 4 Verrucomicrobia.</title>
        <authorList>
            <person name="Xi F."/>
        </authorList>
    </citation>
    <scope>NUCLEOTIDE SEQUENCE [LARGE SCALE GENOMIC DNA]</scope>
    <source>
        <strain evidence="2 3">CK1056</strain>
    </source>
</reference>
<dbReference type="EMBL" id="JAAGNX010000002">
    <property type="protein sequence ID" value="NDV62610.1"/>
    <property type="molecule type" value="Genomic_DNA"/>
</dbReference>
<gene>
    <name evidence="2" type="ORF">G0Q06_09120</name>
</gene>
<dbReference type="RefSeq" id="WP_163964785.1">
    <property type="nucleotide sequence ID" value="NZ_JAAGNX010000002.1"/>
</dbReference>
<accession>A0A6B2M4P8</accession>
<evidence type="ECO:0000313" key="3">
    <source>
        <dbReference type="Proteomes" id="UP000478417"/>
    </source>
</evidence>
<dbReference type="AlphaFoldDB" id="A0A6B2M4P8"/>
<dbReference type="Proteomes" id="UP000478417">
    <property type="component" value="Unassembled WGS sequence"/>
</dbReference>
<comment type="caution">
    <text evidence="2">The sequence shown here is derived from an EMBL/GenBank/DDBJ whole genome shotgun (WGS) entry which is preliminary data.</text>
</comment>